<evidence type="ECO:0000256" key="1">
    <source>
        <dbReference type="SAM" id="MobiDB-lite"/>
    </source>
</evidence>
<protein>
    <submittedName>
        <fullName evidence="2">Uncharacterized protein</fullName>
    </submittedName>
</protein>
<feature type="compositionally biased region" description="Pro residues" evidence="1">
    <location>
        <begin position="75"/>
        <end position="88"/>
    </location>
</feature>
<comment type="caution">
    <text evidence="2">The sequence shown here is derived from an EMBL/GenBank/DDBJ whole genome shotgun (WGS) entry which is preliminary data.</text>
</comment>
<evidence type="ECO:0000313" key="2">
    <source>
        <dbReference type="EMBL" id="GMN48289.1"/>
    </source>
</evidence>
<accession>A0AA88A987</accession>
<gene>
    <name evidence="2" type="ORF">TIFTF001_017464</name>
</gene>
<organism evidence="2 3">
    <name type="scientific">Ficus carica</name>
    <name type="common">Common fig</name>
    <dbReference type="NCBI Taxonomy" id="3494"/>
    <lineage>
        <taxon>Eukaryota</taxon>
        <taxon>Viridiplantae</taxon>
        <taxon>Streptophyta</taxon>
        <taxon>Embryophyta</taxon>
        <taxon>Tracheophyta</taxon>
        <taxon>Spermatophyta</taxon>
        <taxon>Magnoliopsida</taxon>
        <taxon>eudicotyledons</taxon>
        <taxon>Gunneridae</taxon>
        <taxon>Pentapetalae</taxon>
        <taxon>rosids</taxon>
        <taxon>fabids</taxon>
        <taxon>Rosales</taxon>
        <taxon>Moraceae</taxon>
        <taxon>Ficeae</taxon>
        <taxon>Ficus</taxon>
    </lineage>
</organism>
<name>A0AA88A987_FICCA</name>
<dbReference type="AlphaFoldDB" id="A0AA88A987"/>
<keyword evidence="3" id="KW-1185">Reference proteome</keyword>
<reference evidence="2" key="1">
    <citation type="submission" date="2023-07" db="EMBL/GenBank/DDBJ databases">
        <title>draft genome sequence of fig (Ficus carica).</title>
        <authorList>
            <person name="Takahashi T."/>
            <person name="Nishimura K."/>
        </authorList>
    </citation>
    <scope>NUCLEOTIDE SEQUENCE</scope>
</reference>
<sequence>MPPTNADGDNPPVPAIQIWAPLPYAGDELVPPSHLATLTKAPPSPKPDLRPPPPTPLRQPAPSPTGSGHLATQAPLPPVMIRPFPPEACDPRRRTTHPRARGS</sequence>
<feature type="compositionally biased region" description="Pro residues" evidence="1">
    <location>
        <begin position="42"/>
        <end position="63"/>
    </location>
</feature>
<evidence type="ECO:0000313" key="3">
    <source>
        <dbReference type="Proteomes" id="UP001187192"/>
    </source>
</evidence>
<feature type="region of interest" description="Disordered" evidence="1">
    <location>
        <begin position="25"/>
        <end position="103"/>
    </location>
</feature>
<proteinExistence type="predicted"/>
<dbReference type="Proteomes" id="UP001187192">
    <property type="component" value="Unassembled WGS sequence"/>
</dbReference>
<dbReference type="EMBL" id="BTGU01000028">
    <property type="protein sequence ID" value="GMN48289.1"/>
    <property type="molecule type" value="Genomic_DNA"/>
</dbReference>
<feature type="compositionally biased region" description="Basic residues" evidence="1">
    <location>
        <begin position="94"/>
        <end position="103"/>
    </location>
</feature>